<name>A0A1I8Q4P6_STOCA</name>
<accession>A0A1I8Q4P6</accession>
<evidence type="ECO:0000256" key="1">
    <source>
        <dbReference type="SAM" id="MobiDB-lite"/>
    </source>
</evidence>
<evidence type="ECO:0000313" key="3">
    <source>
        <dbReference type="Proteomes" id="UP000095300"/>
    </source>
</evidence>
<dbReference type="SUPFAM" id="SSF56349">
    <property type="entry name" value="DNA breaking-rejoining enzymes"/>
    <property type="match status" value="1"/>
</dbReference>
<sequence>MANEEKDKYTSPHHYDMIRAQLRSLSRFTHEISKLDPNVKELKDVFTPQMHDKCISAIKNLASWDNNLQWYKHPQVAISMSSLLKKCGKKLKSEYVKERMMDKKIEVEDFILLWEEEVPATINRKALEDQANQKRIKKVVIPSEEDIHKLYSYLTNKVSKGVSLLQQEFELNAYVELIKSTLALVQVFNRRRAGELERLQIANYLNKEVITENTEKELLKRLSPDSISLAKKFVRITIRGKLGRTVAVILSPLGIKAIEIILKFRNNSGITDGDNTYVFSNPFSKNKEKPYFRACILLKKYSLECGAKVPQSLRGTQLRKQLATYMSLINAEESSIDKMANFMGHHKDIHKTIYRQPIVAAEIECVSKILMAAIGESCGNEGDNDDGDNNDGDNNDGGGDNESNNEVLVYNGEVVHQESEVGKDVGDSLSEENDEEFLPNRKRRSTSPYGKTTRTRWNDLEKQALKEQFGDPVLLPALPSVGACVEAIQKWKPLSARTPQQIKAWINNQQKKKKKNNTK</sequence>
<feature type="region of interest" description="Disordered" evidence="1">
    <location>
        <begin position="419"/>
        <end position="453"/>
    </location>
</feature>
<dbReference type="InterPro" id="IPR011010">
    <property type="entry name" value="DNA_brk_join_enz"/>
</dbReference>
<dbReference type="VEuPathDB" id="VectorBase:SCAU013893"/>
<dbReference type="Proteomes" id="UP000095300">
    <property type="component" value="Unassembled WGS sequence"/>
</dbReference>
<organism evidence="2 3">
    <name type="scientific">Stomoxys calcitrans</name>
    <name type="common">Stable fly</name>
    <name type="synonym">Conops calcitrans</name>
    <dbReference type="NCBI Taxonomy" id="35570"/>
    <lineage>
        <taxon>Eukaryota</taxon>
        <taxon>Metazoa</taxon>
        <taxon>Ecdysozoa</taxon>
        <taxon>Arthropoda</taxon>
        <taxon>Hexapoda</taxon>
        <taxon>Insecta</taxon>
        <taxon>Pterygota</taxon>
        <taxon>Neoptera</taxon>
        <taxon>Endopterygota</taxon>
        <taxon>Diptera</taxon>
        <taxon>Brachycera</taxon>
        <taxon>Muscomorpha</taxon>
        <taxon>Muscoidea</taxon>
        <taxon>Muscidae</taxon>
        <taxon>Stomoxys</taxon>
    </lineage>
</organism>
<proteinExistence type="predicted"/>
<dbReference type="STRING" id="35570.A0A1I8Q4P6"/>
<keyword evidence="3" id="KW-1185">Reference proteome</keyword>
<dbReference type="GO" id="GO:0003677">
    <property type="term" value="F:DNA binding"/>
    <property type="evidence" value="ECO:0007669"/>
    <property type="project" value="InterPro"/>
</dbReference>
<dbReference type="AlphaFoldDB" id="A0A1I8Q4P6"/>
<feature type="compositionally biased region" description="Acidic residues" evidence="1">
    <location>
        <begin position="382"/>
        <end position="394"/>
    </location>
</feature>
<feature type="region of interest" description="Disordered" evidence="1">
    <location>
        <begin position="380"/>
        <end position="405"/>
    </location>
</feature>
<protein>
    <submittedName>
        <fullName evidence="2">Uncharacterized protein</fullName>
    </submittedName>
</protein>
<reference evidence="2" key="1">
    <citation type="submission" date="2020-05" db="UniProtKB">
        <authorList>
            <consortium name="EnsemblMetazoa"/>
        </authorList>
    </citation>
    <scope>IDENTIFICATION</scope>
    <source>
        <strain evidence="2">USDA</strain>
    </source>
</reference>
<dbReference type="PANTHER" id="PTHR33480">
    <property type="entry name" value="SET DOMAIN-CONTAINING PROTEIN-RELATED"/>
    <property type="match status" value="1"/>
</dbReference>
<dbReference type="EnsemblMetazoa" id="SCAU013893-RA">
    <property type="protein sequence ID" value="SCAU013893-PA"/>
    <property type="gene ID" value="SCAU013893"/>
</dbReference>
<gene>
    <name evidence="2" type="primary">106084688</name>
</gene>
<evidence type="ECO:0000313" key="2">
    <source>
        <dbReference type="EnsemblMetazoa" id="SCAU013893-PA"/>
    </source>
</evidence>
<dbReference type="PANTHER" id="PTHR33480:SF1">
    <property type="entry name" value="TYR RECOMBINASE DOMAIN-CONTAINING PROTEIN"/>
    <property type="match status" value="1"/>
</dbReference>